<evidence type="ECO:0000313" key="9">
    <source>
        <dbReference type="Proteomes" id="UP000245802"/>
    </source>
</evidence>
<feature type="chain" id="PRO_5016343117" evidence="7">
    <location>
        <begin position="19"/>
        <end position="479"/>
    </location>
</feature>
<sequence length="479" mass="52196">MRWLALVLPLGFAPLVLTAPPAPPAPVQPAAADPVPKPAADPNRYGPAYRYTQDGWVVLHIEGEPYPRGYQHGRLLAKEIAAYVRMLATECSPKAPADGWKAVRLITNAAFLRKIDSELLEEMKGIADGATDAGASYEGRDIDLLDVAVLNVQMELASLESALHTMPTGLEGKTFPRPGRPRAPAPRPKKVDHCSAFIATGPATADGKIVFGHITMAGLTAGPFVNYWIDVAPHKGRRFVMQAFPGGVWSSQDYYINDAGVLLCETTIDQTPFDAGGVPLASRTRKAIQYAEGIDTVVKALSEKNNGLYANEWLVGDLKTNEIAMFELGTKAQKLWRSSKDQWFGGTKGFYWGCNNAKDRAVRLEALPADDADRPTGTEWEPDERDKEWLALYKAHAGKIDAAFAKKAFTNEVLAQDTALDAKYTTAALAAKLSTHALYGPPTGKVWKPTPEQLRDHPEIVALEPHPWTVLTADPPARK</sequence>
<dbReference type="PANTHER" id="PTHR35190">
    <property type="entry name" value="PROTEIN DCD1B"/>
    <property type="match status" value="1"/>
</dbReference>
<dbReference type="InterPro" id="IPR047803">
    <property type="entry name" value="DCD1A/B-like"/>
</dbReference>
<evidence type="ECO:0000256" key="4">
    <source>
        <dbReference type="ARBA" id="ARBA00023098"/>
    </source>
</evidence>
<feature type="signal peptide" evidence="7">
    <location>
        <begin position="1"/>
        <end position="18"/>
    </location>
</feature>
<evidence type="ECO:0000256" key="7">
    <source>
        <dbReference type="SAM" id="SignalP"/>
    </source>
</evidence>
<dbReference type="InterPro" id="IPR047794">
    <property type="entry name" value="C45_proenzyme-like"/>
</dbReference>
<feature type="region of interest" description="Disordered" evidence="6">
    <location>
        <begin position="169"/>
        <end position="189"/>
    </location>
</feature>
<dbReference type="Pfam" id="PF04916">
    <property type="entry name" value="Phospholip_B"/>
    <property type="match status" value="1"/>
</dbReference>
<keyword evidence="3" id="KW-0442">Lipid degradation</keyword>
<keyword evidence="1 7" id="KW-0732">Signal</keyword>
<keyword evidence="2" id="KW-0378">Hydrolase</keyword>
<organism evidence="8 9">
    <name type="scientific">Gemmata obscuriglobus</name>
    <dbReference type="NCBI Taxonomy" id="114"/>
    <lineage>
        <taxon>Bacteria</taxon>
        <taxon>Pseudomonadati</taxon>
        <taxon>Planctomycetota</taxon>
        <taxon>Planctomycetia</taxon>
        <taxon>Gemmatales</taxon>
        <taxon>Gemmataceae</taxon>
        <taxon>Gemmata</taxon>
    </lineage>
</organism>
<dbReference type="Proteomes" id="UP000245802">
    <property type="component" value="Chromosome"/>
</dbReference>
<evidence type="ECO:0000256" key="2">
    <source>
        <dbReference type="ARBA" id="ARBA00022801"/>
    </source>
</evidence>
<dbReference type="RefSeq" id="WP_010036265.1">
    <property type="nucleotide sequence ID" value="NZ_CP025958.1"/>
</dbReference>
<dbReference type="PANTHER" id="PTHR35190:SF2">
    <property type="entry name" value="PROTEIN DCD1B"/>
    <property type="match status" value="1"/>
</dbReference>
<dbReference type="GO" id="GO:0016042">
    <property type="term" value="P:lipid catabolic process"/>
    <property type="evidence" value="ECO:0007669"/>
    <property type="project" value="UniProtKB-KW"/>
</dbReference>
<gene>
    <name evidence="8" type="ORF">C1280_00310</name>
</gene>
<evidence type="ECO:0000256" key="3">
    <source>
        <dbReference type="ARBA" id="ARBA00022963"/>
    </source>
</evidence>
<evidence type="ECO:0000256" key="5">
    <source>
        <dbReference type="ARBA" id="ARBA00023180"/>
    </source>
</evidence>
<dbReference type="NCBIfam" id="NF040521">
    <property type="entry name" value="C45_proenzyme"/>
    <property type="match status" value="1"/>
</dbReference>
<evidence type="ECO:0000256" key="1">
    <source>
        <dbReference type="ARBA" id="ARBA00022729"/>
    </source>
</evidence>
<keyword evidence="9" id="KW-1185">Reference proteome</keyword>
<keyword evidence="5" id="KW-0325">Glycoprotein</keyword>
<dbReference type="KEGG" id="gog:C1280_00310"/>
<dbReference type="AlphaFoldDB" id="A0A2Z3GVE3"/>
<dbReference type="EMBL" id="CP025958">
    <property type="protein sequence ID" value="AWM35617.1"/>
    <property type="molecule type" value="Genomic_DNA"/>
</dbReference>
<keyword evidence="4" id="KW-0443">Lipid metabolism</keyword>
<dbReference type="Gene3D" id="3.60.60.30">
    <property type="match status" value="1"/>
</dbReference>
<dbReference type="InterPro" id="IPR007000">
    <property type="entry name" value="PLipase_B-like"/>
</dbReference>
<evidence type="ECO:0000313" key="8">
    <source>
        <dbReference type="EMBL" id="AWM35617.1"/>
    </source>
</evidence>
<reference evidence="8 9" key="1">
    <citation type="submission" date="2018-01" db="EMBL/GenBank/DDBJ databases">
        <title>G. obscuriglobus.</title>
        <authorList>
            <person name="Franke J."/>
            <person name="Blomberg W."/>
            <person name="Selmecki A."/>
        </authorList>
    </citation>
    <scope>NUCLEOTIDE SEQUENCE [LARGE SCALE GENOMIC DNA]</scope>
    <source>
        <strain evidence="8 9">DSM 5831</strain>
    </source>
</reference>
<dbReference type="OrthoDB" id="264208at2"/>
<dbReference type="GO" id="GO:0004620">
    <property type="term" value="F:phospholipase activity"/>
    <property type="evidence" value="ECO:0007669"/>
    <property type="project" value="InterPro"/>
</dbReference>
<proteinExistence type="predicted"/>
<protein>
    <submittedName>
        <fullName evidence="8">Uncharacterized protein</fullName>
    </submittedName>
</protein>
<evidence type="ECO:0000256" key="6">
    <source>
        <dbReference type="SAM" id="MobiDB-lite"/>
    </source>
</evidence>
<name>A0A2Z3GVE3_9BACT</name>
<accession>A0A2Z3GVE3</accession>